<keyword evidence="3" id="KW-1185">Reference proteome</keyword>
<feature type="transmembrane region" description="Helical" evidence="1">
    <location>
        <begin position="6"/>
        <end position="26"/>
    </location>
</feature>
<keyword evidence="1" id="KW-1133">Transmembrane helix</keyword>
<gene>
    <name evidence="2" type="ORF">LZA78_06180</name>
</gene>
<keyword evidence="1" id="KW-0472">Membrane</keyword>
<reference evidence="2 3" key="1">
    <citation type="submission" date="2021-12" db="EMBL/GenBank/DDBJ databases">
        <title>Sinirhodobacter sp. WL0062 is a bacterium isolated from seawater.</title>
        <authorList>
            <person name="Wang L."/>
            <person name="He W."/>
            <person name="Zhang D.-F."/>
        </authorList>
    </citation>
    <scope>NUCLEOTIDE SEQUENCE [LARGE SCALE GENOMIC DNA]</scope>
    <source>
        <strain evidence="2 3">WL0062</strain>
    </source>
</reference>
<proteinExistence type="predicted"/>
<keyword evidence="1" id="KW-0812">Transmembrane</keyword>
<accession>A0ABS8YTQ2</accession>
<evidence type="ECO:0000256" key="1">
    <source>
        <dbReference type="SAM" id="Phobius"/>
    </source>
</evidence>
<sequence>MVIGAVDVLALVLLLQAKHLVADFYLQNQFMLSGRNRYFHAGRATHVLIHLAGTALSFALLGIGGAFVAMILLAEFIVHYHIDWAKSAVGEHYGFKPDMPEYWHALGLDQALHQITYLGMAAAWYLLS</sequence>
<feature type="transmembrane region" description="Helical" evidence="1">
    <location>
        <begin position="47"/>
        <end position="74"/>
    </location>
</feature>
<dbReference type="Proteomes" id="UP001521181">
    <property type="component" value="Unassembled WGS sequence"/>
</dbReference>
<comment type="caution">
    <text evidence="2">The sequence shown here is derived from an EMBL/GenBank/DDBJ whole genome shotgun (WGS) entry which is preliminary data.</text>
</comment>
<evidence type="ECO:0000313" key="2">
    <source>
        <dbReference type="EMBL" id="MCE5973063.1"/>
    </source>
</evidence>
<dbReference type="InterPro" id="IPR021737">
    <property type="entry name" value="Phage_phiKZ_Orf197"/>
</dbReference>
<evidence type="ECO:0000313" key="3">
    <source>
        <dbReference type="Proteomes" id="UP001521181"/>
    </source>
</evidence>
<organism evidence="2 3">
    <name type="scientific">Rhodobacter flavimaris</name>
    <dbReference type="NCBI Taxonomy" id="2907145"/>
    <lineage>
        <taxon>Bacteria</taxon>
        <taxon>Pseudomonadati</taxon>
        <taxon>Pseudomonadota</taxon>
        <taxon>Alphaproteobacteria</taxon>
        <taxon>Rhodobacterales</taxon>
        <taxon>Rhodobacter group</taxon>
        <taxon>Rhodobacter</taxon>
    </lineage>
</organism>
<dbReference type="Pfam" id="PF11750">
    <property type="entry name" value="DUF3307"/>
    <property type="match status" value="1"/>
</dbReference>
<name>A0ABS8YTQ2_9RHOB</name>
<dbReference type="EMBL" id="JAJUOS010000003">
    <property type="protein sequence ID" value="MCE5973063.1"/>
    <property type="molecule type" value="Genomic_DNA"/>
</dbReference>
<protein>
    <submittedName>
        <fullName evidence="2">DUF3307 domain-containing protein</fullName>
    </submittedName>
</protein>
<dbReference type="RefSeq" id="WP_233676057.1">
    <property type="nucleotide sequence ID" value="NZ_JAJUOS010000003.1"/>
</dbReference>